<dbReference type="GO" id="GO:0046933">
    <property type="term" value="F:proton-transporting ATP synthase activity, rotational mechanism"/>
    <property type="evidence" value="ECO:0007669"/>
    <property type="project" value="UniProtKB-UniRule"/>
</dbReference>
<reference evidence="15 16" key="1">
    <citation type="submission" date="2020-10" db="EMBL/GenBank/DDBJ databases">
        <title>Campylobacter and Helicobacter PacBio genomes.</title>
        <authorList>
            <person name="Lane C."/>
        </authorList>
    </citation>
    <scope>NUCLEOTIDE SEQUENCE [LARGE SCALE GENOMIC DNA]</scope>
    <source>
        <strain evidence="15 16">2016D-0077</strain>
    </source>
</reference>
<evidence type="ECO:0000256" key="9">
    <source>
        <dbReference type="ARBA" id="ARBA00025198"/>
    </source>
</evidence>
<dbReference type="HAMAP" id="MF_01398">
    <property type="entry name" value="ATP_synth_b_bprime"/>
    <property type="match status" value="1"/>
</dbReference>
<keyword evidence="8 12" id="KW-0066">ATP synthesis</keyword>
<dbReference type="Pfam" id="PF00430">
    <property type="entry name" value="ATP-synt_B"/>
    <property type="match status" value="1"/>
</dbReference>
<keyword evidence="5 12" id="KW-1133">Transmembrane helix</keyword>
<protein>
    <recommendedName>
        <fullName evidence="12">ATP synthase subunit b</fullName>
    </recommendedName>
    <alternativeName>
        <fullName evidence="12">ATP synthase F(0) sector subunit b</fullName>
    </alternativeName>
    <alternativeName>
        <fullName evidence="12">ATPase subunit I</fullName>
    </alternativeName>
    <alternativeName>
        <fullName evidence="12">F-type ATPase subunit b</fullName>
        <shortName evidence="12">F-ATPase subunit b</shortName>
    </alternativeName>
</protein>
<evidence type="ECO:0000256" key="7">
    <source>
        <dbReference type="ARBA" id="ARBA00023136"/>
    </source>
</evidence>
<keyword evidence="6 12" id="KW-0406">Ion transport</keyword>
<dbReference type="GO" id="GO:0012505">
    <property type="term" value="C:endomembrane system"/>
    <property type="evidence" value="ECO:0007669"/>
    <property type="project" value="UniProtKB-SubCell"/>
</dbReference>
<comment type="function">
    <text evidence="10">Component of the F(0) channel, it forms part of the peripheral stalk, linking F(1) to F(0). The b'-subunit is a diverged and duplicated form of b found in plants and photosynthetic bacteria.</text>
</comment>
<evidence type="ECO:0000256" key="13">
    <source>
        <dbReference type="RuleBase" id="RU003848"/>
    </source>
</evidence>
<evidence type="ECO:0000256" key="10">
    <source>
        <dbReference type="ARBA" id="ARBA00025614"/>
    </source>
</evidence>
<proteinExistence type="inferred from homology"/>
<keyword evidence="16" id="KW-1185">Reference proteome</keyword>
<dbReference type="GO" id="GO:0045259">
    <property type="term" value="C:proton-transporting ATP synthase complex"/>
    <property type="evidence" value="ECO:0007669"/>
    <property type="project" value="UniProtKB-KW"/>
</dbReference>
<dbReference type="AlphaFoldDB" id="A0A7M1LDI8"/>
<comment type="function">
    <text evidence="9 12">F(1)F(0) ATP synthase produces ATP from ADP in the presence of a proton or sodium gradient. F-type ATPases consist of two structural domains, F(1) containing the extramembraneous catalytic core and F(0) containing the membrane proton channel, linked together by a central stalk and a peripheral stalk. During catalysis, ATP synthesis in the catalytic domain of F(1) is coupled via a rotary mechanism of the central stalk subunits to proton translocation.</text>
</comment>
<dbReference type="OrthoDB" id="5373033at2"/>
<dbReference type="InterPro" id="IPR002146">
    <property type="entry name" value="ATP_synth_b/b'su_bac/chlpt"/>
</dbReference>
<evidence type="ECO:0000256" key="1">
    <source>
        <dbReference type="ARBA" id="ARBA00022448"/>
    </source>
</evidence>
<comment type="subcellular location">
    <subcellularLocation>
        <location evidence="12">Cell membrane</location>
        <topology evidence="12">Single-pass membrane protein</topology>
    </subcellularLocation>
    <subcellularLocation>
        <location evidence="11">Endomembrane system</location>
        <topology evidence="11">Single-pass membrane protein</topology>
    </subcellularLocation>
</comment>
<keyword evidence="2 12" id="KW-0138">CF(0)</keyword>
<evidence type="ECO:0000256" key="8">
    <source>
        <dbReference type="ARBA" id="ARBA00023310"/>
    </source>
</evidence>
<evidence type="ECO:0000256" key="14">
    <source>
        <dbReference type="SAM" id="Coils"/>
    </source>
</evidence>
<keyword evidence="3 12" id="KW-0812">Transmembrane</keyword>
<evidence type="ECO:0000256" key="5">
    <source>
        <dbReference type="ARBA" id="ARBA00022989"/>
    </source>
</evidence>
<keyword evidence="14" id="KW-0175">Coiled coil</keyword>
<accession>A0A7M1LDI8</accession>
<dbReference type="RefSeq" id="WP_025802862.1">
    <property type="nucleotide sequence ID" value="NZ_CP053842.1"/>
</dbReference>
<comment type="similarity">
    <text evidence="12 13">Belongs to the ATPase B chain family.</text>
</comment>
<gene>
    <name evidence="12" type="primary">atpF</name>
    <name evidence="15" type="ORF">IMC76_05120</name>
</gene>
<comment type="subunit">
    <text evidence="12">F-type ATPases have 2 components, F(1) - the catalytic core - and F(0) - the membrane proton channel. F(1) has five subunits: alpha(3), beta(3), gamma(1), delta(1), epsilon(1). F(0) has three main subunits: a(1), b(2) and c(10-14). The alpha and beta chains form an alternating ring which encloses part of the gamma chain. F(1) is attached to F(0) by a central stalk formed by the gamma and epsilon chains, while a peripheral stalk is formed by the delta and b chains.</text>
</comment>
<feature type="transmembrane region" description="Helical" evidence="12">
    <location>
        <begin position="30"/>
        <end position="47"/>
    </location>
</feature>
<evidence type="ECO:0000313" key="15">
    <source>
        <dbReference type="EMBL" id="QOQ86617.1"/>
    </source>
</evidence>
<dbReference type="CDD" id="cd06503">
    <property type="entry name" value="ATP-synt_Fo_b"/>
    <property type="match status" value="1"/>
</dbReference>
<dbReference type="EMBL" id="CP063078">
    <property type="protein sequence ID" value="QOQ86617.1"/>
    <property type="molecule type" value="Genomic_DNA"/>
</dbReference>
<keyword evidence="4 12" id="KW-0375">Hydrogen ion transport</keyword>
<keyword evidence="7 12" id="KW-0472">Membrane</keyword>
<dbReference type="GO" id="GO:0005886">
    <property type="term" value="C:plasma membrane"/>
    <property type="evidence" value="ECO:0007669"/>
    <property type="project" value="UniProtKB-SubCell"/>
</dbReference>
<evidence type="ECO:0000256" key="11">
    <source>
        <dbReference type="ARBA" id="ARBA00037847"/>
    </source>
</evidence>
<evidence type="ECO:0000256" key="4">
    <source>
        <dbReference type="ARBA" id="ARBA00022781"/>
    </source>
</evidence>
<organism evidence="15 16">
    <name type="scientific">Campylobacter corcagiensis</name>
    <dbReference type="NCBI Taxonomy" id="1448857"/>
    <lineage>
        <taxon>Bacteria</taxon>
        <taxon>Pseudomonadati</taxon>
        <taxon>Campylobacterota</taxon>
        <taxon>Epsilonproteobacteria</taxon>
        <taxon>Campylobacterales</taxon>
        <taxon>Campylobacteraceae</taxon>
        <taxon>Campylobacter</taxon>
    </lineage>
</organism>
<dbReference type="Proteomes" id="UP000594749">
    <property type="component" value="Chromosome"/>
</dbReference>
<keyword evidence="1 12" id="KW-0813">Transport</keyword>
<evidence type="ECO:0000313" key="16">
    <source>
        <dbReference type="Proteomes" id="UP000594749"/>
    </source>
</evidence>
<feature type="coiled-coil region" evidence="14">
    <location>
        <begin position="59"/>
        <end position="93"/>
    </location>
</feature>
<evidence type="ECO:0000256" key="12">
    <source>
        <dbReference type="HAMAP-Rule" id="MF_01398"/>
    </source>
</evidence>
<name>A0A7M1LDI8_9BACT</name>
<keyword evidence="12" id="KW-1003">Cell membrane</keyword>
<evidence type="ECO:0000256" key="2">
    <source>
        <dbReference type="ARBA" id="ARBA00022547"/>
    </source>
</evidence>
<evidence type="ECO:0000256" key="3">
    <source>
        <dbReference type="ARBA" id="ARBA00022692"/>
    </source>
</evidence>
<sequence length="172" mass="19504">MGKILYLALLIVPTIILASADGGEKNYDFIPRTFNFIVFFGILFYLLKDIAKKAYDDRIARIAKSLEDIEIKLKESKEKKIQAQKDVEIAKTRGENLIDAAKKEIISAKEKSKENIAYEFSSLEKAYESKKEFESSRATKEIVSEILNETLNDESISLSQDELVSIINKKAS</sequence>
<evidence type="ECO:0000256" key="6">
    <source>
        <dbReference type="ARBA" id="ARBA00023065"/>
    </source>
</evidence>